<comment type="caution">
    <text evidence="2">The sequence shown here is derived from an EMBL/GenBank/DDBJ whole genome shotgun (WGS) entry which is preliminary data.</text>
</comment>
<reference evidence="2 3" key="1">
    <citation type="submission" date="2018-08" db="EMBL/GenBank/DDBJ databases">
        <title>Recombination of ecologically and evolutionarily significant loci maintains genetic cohesion in the Pseudomonas syringae species complex.</title>
        <authorList>
            <person name="Dillon M."/>
            <person name="Thakur S."/>
            <person name="Almeida R.N.D."/>
            <person name="Weir B.S."/>
            <person name="Guttman D.S."/>
        </authorList>
    </citation>
    <scope>NUCLEOTIDE SEQUENCE [LARGE SCALE GENOMIC DNA]</scope>
    <source>
        <strain evidence="2 3">88_10</strain>
    </source>
</reference>
<dbReference type="GO" id="GO:0003677">
    <property type="term" value="F:DNA binding"/>
    <property type="evidence" value="ECO:0007669"/>
    <property type="project" value="InterPro"/>
</dbReference>
<dbReference type="AlphaFoldDB" id="A0A3M2XF36"/>
<dbReference type="PROSITE" id="PS51736">
    <property type="entry name" value="RECOMBINASES_3"/>
    <property type="match status" value="1"/>
</dbReference>
<gene>
    <name evidence="2" type="ORF">APX70_07289</name>
</gene>
<dbReference type="Proteomes" id="UP000282378">
    <property type="component" value="Unassembled WGS sequence"/>
</dbReference>
<evidence type="ECO:0000313" key="2">
    <source>
        <dbReference type="EMBL" id="RML62397.1"/>
    </source>
</evidence>
<evidence type="ECO:0000259" key="1">
    <source>
        <dbReference type="PROSITE" id="PS51736"/>
    </source>
</evidence>
<feature type="non-terminal residue" evidence="2">
    <location>
        <position position="43"/>
    </location>
</feature>
<proteinExistence type="predicted"/>
<evidence type="ECO:0000313" key="3">
    <source>
        <dbReference type="Proteomes" id="UP000282378"/>
    </source>
</evidence>
<protein>
    <recommendedName>
        <fullName evidence="1">Resolvase/invertase-type recombinase catalytic domain-containing protein</fullName>
    </recommendedName>
</protein>
<organism evidence="2 3">
    <name type="scientific">Pseudomonas syringae pv. maculicola</name>
    <dbReference type="NCBI Taxonomy" id="59511"/>
    <lineage>
        <taxon>Bacteria</taxon>
        <taxon>Pseudomonadati</taxon>
        <taxon>Pseudomonadota</taxon>
        <taxon>Gammaproteobacteria</taxon>
        <taxon>Pseudomonadales</taxon>
        <taxon>Pseudomonadaceae</taxon>
        <taxon>Pseudomonas</taxon>
    </lineage>
</organism>
<sequence>MKIYQGAVSVQKLAFSYVRFSSLKQRHGDSLKRQTDMVANWLL</sequence>
<name>A0A3M2XF36_PSEYM</name>
<accession>A0A3M2XF36</accession>
<feature type="domain" description="Resolvase/invertase-type recombinase catalytic" evidence="1">
    <location>
        <begin position="13"/>
        <end position="43"/>
    </location>
</feature>
<dbReference type="GO" id="GO:0000150">
    <property type="term" value="F:DNA strand exchange activity"/>
    <property type="evidence" value="ECO:0007669"/>
    <property type="project" value="InterPro"/>
</dbReference>
<dbReference type="InterPro" id="IPR006119">
    <property type="entry name" value="Resolv_N"/>
</dbReference>
<dbReference type="EMBL" id="RBNL01002918">
    <property type="protein sequence ID" value="RML62397.1"/>
    <property type="molecule type" value="Genomic_DNA"/>
</dbReference>